<evidence type="ECO:0000256" key="1">
    <source>
        <dbReference type="SAM" id="MobiDB-lite"/>
    </source>
</evidence>
<accession>A0ABR4DBF5</accession>
<comment type="caution">
    <text evidence="2">The sequence shown here is derived from an EMBL/GenBank/DDBJ whole genome shotgun (WGS) entry which is preliminary data.</text>
</comment>
<evidence type="ECO:0000313" key="2">
    <source>
        <dbReference type="EMBL" id="KAL2267673.1"/>
    </source>
</evidence>
<keyword evidence="3" id="KW-1185">Reference proteome</keyword>
<feature type="region of interest" description="Disordered" evidence="1">
    <location>
        <begin position="40"/>
        <end position="64"/>
    </location>
</feature>
<reference evidence="2 3" key="1">
    <citation type="journal article" date="2024" name="Commun. Biol.">
        <title>Comparative genomic analysis of thermophilic fungi reveals convergent evolutionary adaptations and gene losses.</title>
        <authorList>
            <person name="Steindorff A.S."/>
            <person name="Aguilar-Pontes M.V."/>
            <person name="Robinson A.J."/>
            <person name="Andreopoulos B."/>
            <person name="LaButti K."/>
            <person name="Kuo A."/>
            <person name="Mondo S."/>
            <person name="Riley R."/>
            <person name="Otillar R."/>
            <person name="Haridas S."/>
            <person name="Lipzen A."/>
            <person name="Grimwood J."/>
            <person name="Schmutz J."/>
            <person name="Clum A."/>
            <person name="Reid I.D."/>
            <person name="Moisan M.C."/>
            <person name="Butler G."/>
            <person name="Nguyen T.T.M."/>
            <person name="Dewar K."/>
            <person name="Conant G."/>
            <person name="Drula E."/>
            <person name="Henrissat B."/>
            <person name="Hansel C."/>
            <person name="Singer S."/>
            <person name="Hutchinson M.I."/>
            <person name="de Vries R.P."/>
            <person name="Natvig D.O."/>
            <person name="Powell A.J."/>
            <person name="Tsang A."/>
            <person name="Grigoriev I.V."/>
        </authorList>
    </citation>
    <scope>NUCLEOTIDE SEQUENCE [LARGE SCALE GENOMIC DNA]</scope>
    <source>
        <strain evidence="2 3">ATCC 22073</strain>
    </source>
</reference>
<dbReference type="EMBL" id="JAZGUE010000004">
    <property type="protein sequence ID" value="KAL2267673.1"/>
    <property type="molecule type" value="Genomic_DNA"/>
</dbReference>
<evidence type="ECO:0000313" key="3">
    <source>
        <dbReference type="Proteomes" id="UP001600064"/>
    </source>
</evidence>
<organism evidence="2 3">
    <name type="scientific">Remersonia thermophila</name>
    <dbReference type="NCBI Taxonomy" id="72144"/>
    <lineage>
        <taxon>Eukaryota</taxon>
        <taxon>Fungi</taxon>
        <taxon>Dikarya</taxon>
        <taxon>Ascomycota</taxon>
        <taxon>Pezizomycotina</taxon>
        <taxon>Sordariomycetes</taxon>
        <taxon>Sordariomycetidae</taxon>
        <taxon>Sordariales</taxon>
        <taxon>Sordariales incertae sedis</taxon>
        <taxon>Remersonia</taxon>
    </lineage>
</organism>
<gene>
    <name evidence="2" type="ORF">VTJ83DRAFT_4950</name>
</gene>
<feature type="compositionally biased region" description="Basic and acidic residues" evidence="1">
    <location>
        <begin position="81"/>
        <end position="101"/>
    </location>
</feature>
<feature type="region of interest" description="Disordered" evidence="1">
    <location>
        <begin position="79"/>
        <end position="101"/>
    </location>
</feature>
<dbReference type="Proteomes" id="UP001600064">
    <property type="component" value="Unassembled WGS sequence"/>
</dbReference>
<protein>
    <submittedName>
        <fullName evidence="2">Uncharacterized protein</fullName>
    </submittedName>
</protein>
<dbReference type="GeneID" id="98126140"/>
<dbReference type="RefSeq" id="XP_070866400.1">
    <property type="nucleotide sequence ID" value="XM_071011496.1"/>
</dbReference>
<proteinExistence type="predicted"/>
<sequence>MNTTTTRLQHTRTRKGTPGEGCCLCCELRWGGRCCLGQATGRRGKRPVEGKEVLPPGRGNEQGLKGTCRIARLVSQTMSVSEHERVGRRDGGDRHGWTEGG</sequence>
<name>A0ABR4DBF5_9PEZI</name>